<evidence type="ECO:0000313" key="3">
    <source>
        <dbReference type="Proteomes" id="UP001620626"/>
    </source>
</evidence>
<gene>
    <name evidence="2" type="ORF">niasHT_011973</name>
</gene>
<sequence length="128" mass="14548">MLLTAYLLIYEKELDAKKGLIDGASVNINEIKAIAGIFQQKFLKIRELISFVNASNEFKLEKLEELAQKTQKKGQQLEIVKKLAAGQSKKTTQDSTKTTKMEIEEAFKIPASEISVPKRNEWDEEDDD</sequence>
<organism evidence="2 3">
    <name type="scientific">Heterodera trifolii</name>
    <dbReference type="NCBI Taxonomy" id="157864"/>
    <lineage>
        <taxon>Eukaryota</taxon>
        <taxon>Metazoa</taxon>
        <taxon>Ecdysozoa</taxon>
        <taxon>Nematoda</taxon>
        <taxon>Chromadorea</taxon>
        <taxon>Rhabditida</taxon>
        <taxon>Tylenchina</taxon>
        <taxon>Tylenchomorpha</taxon>
        <taxon>Tylenchoidea</taxon>
        <taxon>Heteroderidae</taxon>
        <taxon>Heteroderinae</taxon>
        <taxon>Heterodera</taxon>
    </lineage>
</organism>
<dbReference type="EMBL" id="JBICBT010000374">
    <property type="protein sequence ID" value="KAL3115624.1"/>
    <property type="molecule type" value="Genomic_DNA"/>
</dbReference>
<name>A0ABD2LKC5_9BILA</name>
<evidence type="ECO:0000313" key="2">
    <source>
        <dbReference type="EMBL" id="KAL3115624.1"/>
    </source>
</evidence>
<accession>A0ABD2LKC5</accession>
<protein>
    <submittedName>
        <fullName evidence="2">Uncharacterized protein</fullName>
    </submittedName>
</protein>
<feature type="coiled-coil region" evidence="1">
    <location>
        <begin position="53"/>
        <end position="80"/>
    </location>
</feature>
<keyword evidence="1" id="KW-0175">Coiled coil</keyword>
<comment type="caution">
    <text evidence="2">The sequence shown here is derived from an EMBL/GenBank/DDBJ whole genome shotgun (WGS) entry which is preliminary data.</text>
</comment>
<reference evidence="2 3" key="1">
    <citation type="submission" date="2024-10" db="EMBL/GenBank/DDBJ databases">
        <authorList>
            <person name="Kim D."/>
        </authorList>
    </citation>
    <scope>NUCLEOTIDE SEQUENCE [LARGE SCALE GENOMIC DNA]</scope>
    <source>
        <strain evidence="2">BH-2024</strain>
    </source>
</reference>
<evidence type="ECO:0000256" key="1">
    <source>
        <dbReference type="SAM" id="Coils"/>
    </source>
</evidence>
<proteinExistence type="predicted"/>
<dbReference type="AlphaFoldDB" id="A0ABD2LKC5"/>
<dbReference type="Proteomes" id="UP001620626">
    <property type="component" value="Unassembled WGS sequence"/>
</dbReference>
<keyword evidence="3" id="KW-1185">Reference proteome</keyword>